<keyword evidence="2" id="KW-1185">Reference proteome</keyword>
<dbReference type="Proteomes" id="UP000245489">
    <property type="component" value="Unassembled WGS sequence"/>
</dbReference>
<dbReference type="OrthoDB" id="1494761at2"/>
<proteinExistence type="predicted"/>
<dbReference type="RefSeq" id="WP_109741535.1">
    <property type="nucleotide sequence ID" value="NZ_QGGO01000003.1"/>
</dbReference>
<name>A0A316EFL2_9BACT</name>
<accession>A0A316EFL2</accession>
<dbReference type="EMBL" id="QGGO01000003">
    <property type="protein sequence ID" value="PWK28547.1"/>
    <property type="molecule type" value="Genomic_DNA"/>
</dbReference>
<gene>
    <name evidence="1" type="ORF">LV89_00751</name>
</gene>
<reference evidence="1 2" key="1">
    <citation type="submission" date="2018-05" db="EMBL/GenBank/DDBJ databases">
        <title>Genomic Encyclopedia of Archaeal and Bacterial Type Strains, Phase II (KMG-II): from individual species to whole genera.</title>
        <authorList>
            <person name="Goeker M."/>
        </authorList>
    </citation>
    <scope>NUCLEOTIDE SEQUENCE [LARGE SCALE GENOMIC DNA]</scope>
    <source>
        <strain evidence="1 2">DSM 22214</strain>
    </source>
</reference>
<organism evidence="1 2">
    <name type="scientific">Arcicella aurantiaca</name>
    <dbReference type="NCBI Taxonomy" id="591202"/>
    <lineage>
        <taxon>Bacteria</taxon>
        <taxon>Pseudomonadati</taxon>
        <taxon>Bacteroidota</taxon>
        <taxon>Cytophagia</taxon>
        <taxon>Cytophagales</taxon>
        <taxon>Flectobacillaceae</taxon>
        <taxon>Arcicella</taxon>
    </lineage>
</organism>
<sequence length="79" mass="8974">MTANLLGYEEVADFIAALDPTKLLELKPSKTVQLRVEELISTKKENGLSAENQYELDRYLALEHLVALAKARARVYLKR</sequence>
<protein>
    <submittedName>
        <fullName evidence="1">Uncharacterized protein</fullName>
    </submittedName>
</protein>
<comment type="caution">
    <text evidence="1">The sequence shown here is derived from an EMBL/GenBank/DDBJ whole genome shotgun (WGS) entry which is preliminary data.</text>
</comment>
<dbReference type="AlphaFoldDB" id="A0A316EFL2"/>
<evidence type="ECO:0000313" key="2">
    <source>
        <dbReference type="Proteomes" id="UP000245489"/>
    </source>
</evidence>
<evidence type="ECO:0000313" key="1">
    <source>
        <dbReference type="EMBL" id="PWK28547.1"/>
    </source>
</evidence>